<organism evidence="1 2">
    <name type="scientific">Halobacillus trueperi</name>
    <dbReference type="NCBI Taxonomy" id="156205"/>
    <lineage>
        <taxon>Bacteria</taxon>
        <taxon>Bacillati</taxon>
        <taxon>Bacillota</taxon>
        <taxon>Bacilli</taxon>
        <taxon>Bacillales</taxon>
        <taxon>Bacillaceae</taxon>
        <taxon>Halobacillus</taxon>
    </lineage>
</organism>
<reference evidence="1 2" key="1">
    <citation type="submission" date="2018-08" db="EMBL/GenBank/DDBJ databases">
        <title>Genome sequence of strict halophilic Halobacillus trueperi SS1 isolated from Lunsu, a salty water body of North West Himalayas.</title>
        <authorList>
            <person name="Gupta S."/>
            <person name="Sharma P."/>
            <person name="Dev K."/>
            <person name="Baumler D."/>
            <person name="Sourirajan A."/>
        </authorList>
    </citation>
    <scope>NUCLEOTIDE SEQUENCE [LARGE SCALE GENOMIC DNA]</scope>
    <source>
        <strain evidence="1 2">SS1</strain>
    </source>
</reference>
<dbReference type="Proteomes" id="UP000257032">
    <property type="component" value="Unassembled WGS sequence"/>
</dbReference>
<name>A0A3D8VIC3_9BACI</name>
<evidence type="ECO:0000313" key="2">
    <source>
        <dbReference type="Proteomes" id="UP000257032"/>
    </source>
</evidence>
<proteinExistence type="predicted"/>
<sequence length="225" mass="26201">MNDDYFKMARMVKEKLNEIESFKNELLRNDRMIKNVMASYNLNNRETVARILNFDTHIPNVPIEAKLRYLDVIETLKKNNLTIAQAFSYSSVINNIPNINAIIKNITLDEDMLEEIIDEEGNEAPYRADTDIVIKKPGFFNIAFKINIILNTTEKEAQTGNLTDEEKSMWEKVWKPTLNWLNALFLAWAMSGTPITDTNIYKKLENIDQIITYFQELPIDAEEEK</sequence>
<comment type="caution">
    <text evidence="1">The sequence shown here is derived from an EMBL/GenBank/DDBJ whole genome shotgun (WGS) entry which is preliminary data.</text>
</comment>
<protein>
    <submittedName>
        <fullName evidence="1">Uncharacterized protein</fullName>
    </submittedName>
</protein>
<gene>
    <name evidence="1" type="ORF">DXT76_16855</name>
</gene>
<dbReference type="RefSeq" id="WP_115894856.1">
    <property type="nucleotide sequence ID" value="NZ_QTLC01000063.1"/>
</dbReference>
<evidence type="ECO:0000313" key="1">
    <source>
        <dbReference type="EMBL" id="RDY69124.1"/>
    </source>
</evidence>
<accession>A0A3D8VIC3</accession>
<dbReference type="AlphaFoldDB" id="A0A3D8VIC3"/>
<dbReference type="EMBL" id="QTLC01000063">
    <property type="protein sequence ID" value="RDY69124.1"/>
    <property type="molecule type" value="Genomic_DNA"/>
</dbReference>